<evidence type="ECO:0000313" key="1">
    <source>
        <dbReference type="EMBL" id="CRK96497.1"/>
    </source>
</evidence>
<dbReference type="EMBL" id="CVRI01000044">
    <property type="protein sequence ID" value="CRK96497.1"/>
    <property type="molecule type" value="Genomic_DNA"/>
</dbReference>
<keyword evidence="2" id="KW-1185">Reference proteome</keyword>
<name>A0A1J1IDH9_9DIPT</name>
<accession>A0A1J1IDH9</accession>
<gene>
    <name evidence="1" type="ORF">CLUMA_CG010216</name>
</gene>
<proteinExistence type="predicted"/>
<dbReference type="AlphaFoldDB" id="A0A1J1IDH9"/>
<reference evidence="1 2" key="1">
    <citation type="submission" date="2015-04" db="EMBL/GenBank/DDBJ databases">
        <authorList>
            <person name="Syromyatnikov M.Y."/>
            <person name="Popov V.N."/>
        </authorList>
    </citation>
    <scope>NUCLEOTIDE SEQUENCE [LARGE SCALE GENOMIC DNA]</scope>
</reference>
<organism evidence="1 2">
    <name type="scientific">Clunio marinus</name>
    <dbReference type="NCBI Taxonomy" id="568069"/>
    <lineage>
        <taxon>Eukaryota</taxon>
        <taxon>Metazoa</taxon>
        <taxon>Ecdysozoa</taxon>
        <taxon>Arthropoda</taxon>
        <taxon>Hexapoda</taxon>
        <taxon>Insecta</taxon>
        <taxon>Pterygota</taxon>
        <taxon>Neoptera</taxon>
        <taxon>Endopterygota</taxon>
        <taxon>Diptera</taxon>
        <taxon>Nematocera</taxon>
        <taxon>Chironomoidea</taxon>
        <taxon>Chironomidae</taxon>
        <taxon>Clunio</taxon>
    </lineage>
</organism>
<evidence type="ECO:0000313" key="2">
    <source>
        <dbReference type="Proteomes" id="UP000183832"/>
    </source>
</evidence>
<protein>
    <submittedName>
        <fullName evidence="1">CLUMA_CG010216, isoform A</fullName>
    </submittedName>
</protein>
<sequence>MLFDDVFLCTLIAIPDEKNIKIVGHCEMWGIFSSTSNSTQKGDDEQEESSIPSTVDIPTLLSHEKRNSTMNYQFENIVALNSTCFNFISRWANVPFNSID</sequence>
<dbReference type="Proteomes" id="UP000183832">
    <property type="component" value="Unassembled WGS sequence"/>
</dbReference>